<sequence>MLKNSITLLNLKVKKSSYKEYRTRHVKHRVLINSHLCADITGLWATAVKATHKAQLPQMSGSERKNQLSGQAYTVVDKTDEEVFHGRILTEARYRDEILDPYSRPYVGANGDGFTLMDDKFSLSSGHLCQRIFGGEVFGVIELFSSISRPQPY</sequence>
<dbReference type="AlphaFoldDB" id="A0A4Y2AX76"/>
<organism evidence="1 2">
    <name type="scientific">Araneus ventricosus</name>
    <name type="common">Orbweaver spider</name>
    <name type="synonym">Epeira ventricosa</name>
    <dbReference type="NCBI Taxonomy" id="182803"/>
    <lineage>
        <taxon>Eukaryota</taxon>
        <taxon>Metazoa</taxon>
        <taxon>Ecdysozoa</taxon>
        <taxon>Arthropoda</taxon>
        <taxon>Chelicerata</taxon>
        <taxon>Arachnida</taxon>
        <taxon>Araneae</taxon>
        <taxon>Araneomorphae</taxon>
        <taxon>Entelegynae</taxon>
        <taxon>Araneoidea</taxon>
        <taxon>Araneidae</taxon>
        <taxon>Araneus</taxon>
    </lineage>
</organism>
<comment type="caution">
    <text evidence="1">The sequence shown here is derived from an EMBL/GenBank/DDBJ whole genome shotgun (WGS) entry which is preliminary data.</text>
</comment>
<dbReference type="EMBL" id="BGPR01000038">
    <property type="protein sequence ID" value="GBL84661.1"/>
    <property type="molecule type" value="Genomic_DNA"/>
</dbReference>
<keyword evidence="2" id="KW-1185">Reference proteome</keyword>
<gene>
    <name evidence="1" type="ORF">AVEN_191118_1</name>
</gene>
<protein>
    <submittedName>
        <fullName evidence="1">Uncharacterized protein</fullName>
    </submittedName>
</protein>
<evidence type="ECO:0000313" key="1">
    <source>
        <dbReference type="EMBL" id="GBL84661.1"/>
    </source>
</evidence>
<dbReference type="Proteomes" id="UP000499080">
    <property type="component" value="Unassembled WGS sequence"/>
</dbReference>
<accession>A0A4Y2AX76</accession>
<reference evidence="1 2" key="1">
    <citation type="journal article" date="2019" name="Sci. Rep.">
        <title>Orb-weaving spider Araneus ventricosus genome elucidates the spidroin gene catalogue.</title>
        <authorList>
            <person name="Kono N."/>
            <person name="Nakamura H."/>
            <person name="Ohtoshi R."/>
            <person name="Moran D.A.P."/>
            <person name="Shinohara A."/>
            <person name="Yoshida Y."/>
            <person name="Fujiwara M."/>
            <person name="Mori M."/>
            <person name="Tomita M."/>
            <person name="Arakawa K."/>
        </authorList>
    </citation>
    <scope>NUCLEOTIDE SEQUENCE [LARGE SCALE GENOMIC DNA]</scope>
</reference>
<proteinExistence type="predicted"/>
<name>A0A4Y2AX76_ARAVE</name>
<evidence type="ECO:0000313" key="2">
    <source>
        <dbReference type="Proteomes" id="UP000499080"/>
    </source>
</evidence>